<dbReference type="RefSeq" id="WP_258734935.1">
    <property type="nucleotide sequence ID" value="NZ_JANTHZ010000014.1"/>
</dbReference>
<evidence type="ECO:0000256" key="2">
    <source>
        <dbReference type="ARBA" id="ARBA00023125"/>
    </source>
</evidence>
<evidence type="ECO:0000256" key="1">
    <source>
        <dbReference type="ARBA" id="ARBA00023015"/>
    </source>
</evidence>
<dbReference type="Proteomes" id="UP001151088">
    <property type="component" value="Unassembled WGS sequence"/>
</dbReference>
<keyword evidence="6" id="KW-1185">Reference proteome</keyword>
<dbReference type="AlphaFoldDB" id="A0A9X2T424"/>
<accession>A0A9X2T424</accession>
<name>A0A9X2T424_9HYPH</name>
<dbReference type="GO" id="GO:0003700">
    <property type="term" value="F:DNA-binding transcription factor activity"/>
    <property type="evidence" value="ECO:0007669"/>
    <property type="project" value="InterPro"/>
</dbReference>
<dbReference type="InterPro" id="IPR009057">
    <property type="entry name" value="Homeodomain-like_sf"/>
</dbReference>
<gene>
    <name evidence="5" type="ORF">NVS89_22065</name>
</gene>
<dbReference type="SUPFAM" id="SSF46689">
    <property type="entry name" value="Homeodomain-like"/>
    <property type="match status" value="1"/>
</dbReference>
<dbReference type="SMART" id="SM00342">
    <property type="entry name" value="HTH_ARAC"/>
    <property type="match status" value="1"/>
</dbReference>
<evidence type="ECO:0000256" key="3">
    <source>
        <dbReference type="ARBA" id="ARBA00023163"/>
    </source>
</evidence>
<organism evidence="5 6">
    <name type="scientific">Ancylobacter mangrovi</name>
    <dbReference type="NCBI Taxonomy" id="2972472"/>
    <lineage>
        <taxon>Bacteria</taxon>
        <taxon>Pseudomonadati</taxon>
        <taxon>Pseudomonadota</taxon>
        <taxon>Alphaproteobacteria</taxon>
        <taxon>Hyphomicrobiales</taxon>
        <taxon>Xanthobacteraceae</taxon>
        <taxon>Ancylobacter</taxon>
    </lineage>
</organism>
<dbReference type="PANTHER" id="PTHR46796">
    <property type="entry name" value="HTH-TYPE TRANSCRIPTIONAL ACTIVATOR RHAS-RELATED"/>
    <property type="match status" value="1"/>
</dbReference>
<comment type="caution">
    <text evidence="5">The sequence shown here is derived from an EMBL/GenBank/DDBJ whole genome shotgun (WGS) entry which is preliminary data.</text>
</comment>
<reference evidence="5" key="1">
    <citation type="submission" date="2022-08" db="EMBL/GenBank/DDBJ databases">
        <authorList>
            <person name="Li F."/>
        </authorList>
    </citation>
    <scope>NUCLEOTIDE SEQUENCE</scope>
    <source>
        <strain evidence="5">MQZ15Z-1</strain>
    </source>
</reference>
<evidence type="ECO:0000313" key="6">
    <source>
        <dbReference type="Proteomes" id="UP001151088"/>
    </source>
</evidence>
<evidence type="ECO:0000259" key="4">
    <source>
        <dbReference type="PROSITE" id="PS01124"/>
    </source>
</evidence>
<sequence length="329" mass="36328">MTSVDPKIAPPPFRRLRIERIEDLSDAVRDAHLRTIQLSAHPLFGSLAFAEEDGVGCTSGYVGGRVSLQGPLSCDGITIGLGLRLAPGCWQWLSEAETRNVAIFNEADEHDSVYGPGSLYAVVALSAERLEAEAAKYDLVLDRKTLGGTRLHSRKLAASSTERLAERFERIHSGEDSGTGVVAELLSVFIEHLSRFPIDHDRRVSRNMHARIVQKARAYIHEHLVEPIALDAIASAAGTSRRTLYRAFADILDDSPQTYVRRLRLHRIRENLASDTELACTITVIANQWGISELGRLAGWYRGLFGERPSETLSRANRTKSAQSPASLH</sequence>
<protein>
    <submittedName>
        <fullName evidence="5">Helix-turn-helix domain-containing protein</fullName>
    </submittedName>
</protein>
<feature type="domain" description="HTH araC/xylS-type" evidence="4">
    <location>
        <begin position="214"/>
        <end position="315"/>
    </location>
</feature>
<dbReference type="InterPro" id="IPR050204">
    <property type="entry name" value="AraC_XylS_family_regulators"/>
</dbReference>
<dbReference type="EMBL" id="JANTHZ010000014">
    <property type="protein sequence ID" value="MCS0497782.1"/>
    <property type="molecule type" value="Genomic_DNA"/>
</dbReference>
<dbReference type="InterPro" id="IPR018060">
    <property type="entry name" value="HTH_AraC"/>
</dbReference>
<dbReference type="PROSITE" id="PS01124">
    <property type="entry name" value="HTH_ARAC_FAMILY_2"/>
    <property type="match status" value="1"/>
</dbReference>
<proteinExistence type="predicted"/>
<evidence type="ECO:0000313" key="5">
    <source>
        <dbReference type="EMBL" id="MCS0497782.1"/>
    </source>
</evidence>
<keyword evidence="2" id="KW-0238">DNA-binding</keyword>
<dbReference type="Gene3D" id="1.10.10.60">
    <property type="entry name" value="Homeodomain-like"/>
    <property type="match status" value="1"/>
</dbReference>
<dbReference type="GO" id="GO:0043565">
    <property type="term" value="F:sequence-specific DNA binding"/>
    <property type="evidence" value="ECO:0007669"/>
    <property type="project" value="InterPro"/>
</dbReference>
<keyword evidence="1" id="KW-0805">Transcription regulation</keyword>
<dbReference type="Pfam" id="PF12833">
    <property type="entry name" value="HTH_18"/>
    <property type="match status" value="1"/>
</dbReference>
<keyword evidence="3" id="KW-0804">Transcription</keyword>